<organism evidence="3 4">
    <name type="scientific">Trifolium pratense</name>
    <name type="common">Red clover</name>
    <dbReference type="NCBI Taxonomy" id="57577"/>
    <lineage>
        <taxon>Eukaryota</taxon>
        <taxon>Viridiplantae</taxon>
        <taxon>Streptophyta</taxon>
        <taxon>Embryophyta</taxon>
        <taxon>Tracheophyta</taxon>
        <taxon>Spermatophyta</taxon>
        <taxon>Magnoliopsida</taxon>
        <taxon>eudicotyledons</taxon>
        <taxon>Gunneridae</taxon>
        <taxon>Pentapetalae</taxon>
        <taxon>rosids</taxon>
        <taxon>fabids</taxon>
        <taxon>Fabales</taxon>
        <taxon>Fabaceae</taxon>
        <taxon>Papilionoideae</taxon>
        <taxon>50 kb inversion clade</taxon>
        <taxon>NPAAA clade</taxon>
        <taxon>Hologalegina</taxon>
        <taxon>IRL clade</taxon>
        <taxon>Trifolieae</taxon>
        <taxon>Trifolium</taxon>
    </lineage>
</organism>
<evidence type="ECO:0000259" key="2">
    <source>
        <dbReference type="Pfam" id="PF00078"/>
    </source>
</evidence>
<dbReference type="Proteomes" id="UP000236291">
    <property type="component" value="Unassembled WGS sequence"/>
</dbReference>
<dbReference type="SUPFAM" id="SSF56672">
    <property type="entry name" value="DNA/RNA polymerases"/>
    <property type="match status" value="1"/>
</dbReference>
<dbReference type="PANTHER" id="PTHR24559:SF444">
    <property type="entry name" value="REVERSE TRANSCRIPTASE DOMAIN-CONTAINING PROTEIN"/>
    <property type="match status" value="1"/>
</dbReference>
<dbReference type="Gene3D" id="3.10.10.10">
    <property type="entry name" value="HIV Type 1 Reverse Transcriptase, subunit A, domain 1"/>
    <property type="match status" value="1"/>
</dbReference>
<reference evidence="3 4" key="1">
    <citation type="journal article" date="2014" name="Am. J. Bot.">
        <title>Genome assembly and annotation for red clover (Trifolium pratense; Fabaceae).</title>
        <authorList>
            <person name="Istvanek J."/>
            <person name="Jaros M."/>
            <person name="Krenek A."/>
            <person name="Repkova J."/>
        </authorList>
    </citation>
    <scope>NUCLEOTIDE SEQUENCE [LARGE SCALE GENOMIC DNA]</scope>
    <source>
        <strain evidence="4">cv. Tatra</strain>
        <tissue evidence="3">Young leaves</tissue>
    </source>
</reference>
<dbReference type="STRING" id="57577.A0A2K3M5X6"/>
<gene>
    <name evidence="3" type="ORF">L195_g042262</name>
</gene>
<feature type="domain" description="Reverse transcriptase" evidence="2">
    <location>
        <begin position="368"/>
        <end position="464"/>
    </location>
</feature>
<dbReference type="PANTHER" id="PTHR24559">
    <property type="entry name" value="TRANSPOSON TY3-I GAG-POL POLYPROTEIN"/>
    <property type="match status" value="1"/>
</dbReference>
<dbReference type="InterPro" id="IPR000477">
    <property type="entry name" value="RT_dom"/>
</dbReference>
<dbReference type="EMBL" id="ASHM01050565">
    <property type="protein sequence ID" value="PNX86185.1"/>
    <property type="molecule type" value="Genomic_DNA"/>
</dbReference>
<evidence type="ECO:0000313" key="3">
    <source>
        <dbReference type="EMBL" id="PNX86185.1"/>
    </source>
</evidence>
<dbReference type="Gene3D" id="3.30.70.270">
    <property type="match status" value="1"/>
</dbReference>
<comment type="caution">
    <text evidence="3">The sequence shown here is derived from an EMBL/GenBank/DDBJ whole genome shotgun (WGS) entry which is preliminary data.</text>
</comment>
<sequence>DEILASGLANLPARRTTNIPMGLDDNAWCSYHRCRGHSTENCFRLRDLIEELIKSGHLRKFIEDAAHGRVVVPKIPRKEPRNTPGPGKEPPKGRISVNTIAEGFSGGGESSSARKRYVRRAISEIYLVRQPQSLAIPDLAFTAKDGLKVAPHDDDPLVDVMGYASLLTTFGEGNNAKTIKLAIKYPLDNGEVGTVRGDQILAKKCYESSLKIRHKNSNSSVVSGGRQAAVPGGINIIENSDMDPREEFQDRRVSPIEDLKQVQIGEHPHQTTSLGTTLSYQEREKIIKILKDNADLFAWKPSDMPGIDEGVITHKLSISPNTKPISQRKRKVGEERRVAIAEEVEKLKEAGFIEEIKYPSWLANVVMVKKANGKWRMCVDFTDLNKACPKDPYPLPNIDRLIDGASGCKMLSFMDAYSGYNQIKMNPADAPHTAFMSNTCNYFYNVMPFGLKNAGATYQRLMDRV</sequence>
<accession>A0A2K3M5X6</accession>
<dbReference type="InterPro" id="IPR053134">
    <property type="entry name" value="RNA-dir_DNA_polymerase"/>
</dbReference>
<feature type="non-terminal residue" evidence="3">
    <location>
        <position position="1"/>
    </location>
</feature>
<dbReference type="CDD" id="cd01647">
    <property type="entry name" value="RT_LTR"/>
    <property type="match status" value="1"/>
</dbReference>
<dbReference type="InterPro" id="IPR043502">
    <property type="entry name" value="DNA/RNA_pol_sf"/>
</dbReference>
<evidence type="ECO:0000256" key="1">
    <source>
        <dbReference type="SAM" id="MobiDB-lite"/>
    </source>
</evidence>
<dbReference type="InterPro" id="IPR043128">
    <property type="entry name" value="Rev_trsase/Diguanyl_cyclase"/>
</dbReference>
<protein>
    <submittedName>
        <fullName evidence="3">Retrotransposon-related protein</fullName>
    </submittedName>
</protein>
<feature type="region of interest" description="Disordered" evidence="1">
    <location>
        <begin position="74"/>
        <end position="95"/>
    </location>
</feature>
<dbReference type="AlphaFoldDB" id="A0A2K3M5X6"/>
<reference evidence="3 4" key="2">
    <citation type="journal article" date="2017" name="Front. Plant Sci.">
        <title>Gene Classification and Mining of Molecular Markers Useful in Red Clover (Trifolium pratense) Breeding.</title>
        <authorList>
            <person name="Istvanek J."/>
            <person name="Dluhosova J."/>
            <person name="Dluhos P."/>
            <person name="Patkova L."/>
            <person name="Nedelnik J."/>
            <person name="Repkova J."/>
        </authorList>
    </citation>
    <scope>NUCLEOTIDE SEQUENCE [LARGE SCALE GENOMIC DNA]</scope>
    <source>
        <strain evidence="4">cv. Tatra</strain>
        <tissue evidence="3">Young leaves</tissue>
    </source>
</reference>
<proteinExistence type="predicted"/>
<dbReference type="Pfam" id="PF00078">
    <property type="entry name" value="RVT_1"/>
    <property type="match status" value="1"/>
</dbReference>
<feature type="non-terminal residue" evidence="3">
    <location>
        <position position="465"/>
    </location>
</feature>
<name>A0A2K3M5X6_TRIPR</name>
<evidence type="ECO:0000313" key="4">
    <source>
        <dbReference type="Proteomes" id="UP000236291"/>
    </source>
</evidence>